<sequence>MADQKIKNPELPINKTSAMNDLDFITDILSTEKYMTASYCTALNEFSHDELYQEISVIFNESQDCQREIYNLMFKKGFYGIEAQDSNKLQQSYEQFQGYMNQFPTH</sequence>
<organism evidence="1 2">
    <name type="scientific">Priestia endophytica DSM 13796</name>
    <dbReference type="NCBI Taxonomy" id="1121089"/>
    <lineage>
        <taxon>Bacteria</taxon>
        <taxon>Bacillati</taxon>
        <taxon>Bacillota</taxon>
        <taxon>Bacilli</taxon>
        <taxon>Bacillales</taxon>
        <taxon>Bacillaceae</taxon>
        <taxon>Priestia</taxon>
    </lineage>
</organism>
<name>A0A1I6A1Q9_9BACI</name>
<dbReference type="Proteomes" id="UP000182762">
    <property type="component" value="Unassembled WGS sequence"/>
</dbReference>
<dbReference type="EMBL" id="FOXX01000005">
    <property type="protein sequence ID" value="SFQ62612.1"/>
    <property type="molecule type" value="Genomic_DNA"/>
</dbReference>
<reference evidence="1 2" key="1">
    <citation type="submission" date="2016-10" db="EMBL/GenBank/DDBJ databases">
        <authorList>
            <person name="Varghese N."/>
            <person name="Submissions S."/>
        </authorList>
    </citation>
    <scope>NUCLEOTIDE SEQUENCE [LARGE SCALE GENOMIC DNA]</scope>
    <source>
        <strain evidence="1 2">DSM 13796</strain>
    </source>
</reference>
<accession>A0A1I6A1Q9</accession>
<dbReference type="RefSeq" id="WP_061804629.1">
    <property type="nucleotide sequence ID" value="NZ_FOXX01000005.1"/>
</dbReference>
<comment type="caution">
    <text evidence="1">The sequence shown here is derived from an EMBL/GenBank/DDBJ whole genome shotgun (WGS) entry which is preliminary data.</text>
</comment>
<dbReference type="Pfam" id="PF07875">
    <property type="entry name" value="Coat_F"/>
    <property type="match status" value="1"/>
</dbReference>
<dbReference type="InterPro" id="IPR012851">
    <property type="entry name" value="Spore_coat_CotF-like"/>
</dbReference>
<dbReference type="GeneID" id="93711085"/>
<evidence type="ECO:0000313" key="2">
    <source>
        <dbReference type="Proteomes" id="UP000182762"/>
    </source>
</evidence>
<protein>
    <submittedName>
        <fullName evidence="1">Coat F domain-containing protein</fullName>
    </submittedName>
</protein>
<evidence type="ECO:0000313" key="1">
    <source>
        <dbReference type="EMBL" id="SFQ62612.1"/>
    </source>
</evidence>
<gene>
    <name evidence="1" type="ORF">SAMN02745910_02433</name>
</gene>
<keyword evidence="2" id="KW-1185">Reference proteome</keyword>
<proteinExistence type="predicted"/>